<evidence type="ECO:0000313" key="2">
    <source>
        <dbReference type="Proteomes" id="UP001627408"/>
    </source>
</evidence>
<gene>
    <name evidence="1" type="ORF">ACERZ8_07640</name>
</gene>
<reference evidence="1 2" key="1">
    <citation type="submission" date="2024-08" db="EMBL/GenBank/DDBJ databases">
        <title>Tateyamaria sp. nov., isolated from marine algae.</title>
        <authorList>
            <person name="Choi B.J."/>
            <person name="Kim J.M."/>
            <person name="Lee J.K."/>
            <person name="Choi D.G."/>
            <person name="Bayburt H."/>
            <person name="Baek J.H."/>
            <person name="Han D.M."/>
            <person name="Jeon C.O."/>
        </authorList>
    </citation>
    <scope>NUCLEOTIDE SEQUENCE [LARGE SCALE GENOMIC DNA]</scope>
    <source>
        <strain evidence="1 2">KMU-156</strain>
    </source>
</reference>
<accession>A0ABW8US91</accession>
<proteinExistence type="predicted"/>
<dbReference type="Proteomes" id="UP001627408">
    <property type="component" value="Unassembled WGS sequence"/>
</dbReference>
<dbReference type="RefSeq" id="WP_407591653.1">
    <property type="nucleotide sequence ID" value="NZ_JBHDIY010000002.1"/>
</dbReference>
<sequence>MADWEYRTPAEVAAQADLIVSGVLTGRVSEEIAGSGNLQNIGTVSIDKVFKGTADGDTVAVILAPTRPGGLVSSADVLIADGQAGLWYLQATERAGLFAVKRPDQFVPADEAAEQIKALASE</sequence>
<name>A0ABW8US91_9RHOB</name>
<protein>
    <submittedName>
        <fullName evidence="1">Uncharacterized protein</fullName>
    </submittedName>
</protein>
<comment type="caution">
    <text evidence="1">The sequence shown here is derived from an EMBL/GenBank/DDBJ whole genome shotgun (WGS) entry which is preliminary data.</text>
</comment>
<dbReference type="EMBL" id="JBHDIY010000002">
    <property type="protein sequence ID" value="MFL4469745.1"/>
    <property type="molecule type" value="Genomic_DNA"/>
</dbReference>
<keyword evidence="2" id="KW-1185">Reference proteome</keyword>
<evidence type="ECO:0000313" key="1">
    <source>
        <dbReference type="EMBL" id="MFL4469745.1"/>
    </source>
</evidence>
<organism evidence="1 2">
    <name type="scientific">Tateyamaria armeniaca</name>
    <dbReference type="NCBI Taxonomy" id="2518930"/>
    <lineage>
        <taxon>Bacteria</taxon>
        <taxon>Pseudomonadati</taxon>
        <taxon>Pseudomonadota</taxon>
        <taxon>Alphaproteobacteria</taxon>
        <taxon>Rhodobacterales</taxon>
        <taxon>Roseobacteraceae</taxon>
        <taxon>Tateyamaria</taxon>
    </lineage>
</organism>